<dbReference type="GO" id="GO:0016020">
    <property type="term" value="C:membrane"/>
    <property type="evidence" value="ECO:0007669"/>
    <property type="project" value="UniProtKB-SubCell"/>
</dbReference>
<evidence type="ECO:0000259" key="5">
    <source>
        <dbReference type="PROSITE" id="PS50850"/>
    </source>
</evidence>
<feature type="transmembrane region" description="Helical" evidence="4">
    <location>
        <begin position="215"/>
        <end position="237"/>
    </location>
</feature>
<dbReference type="InterPro" id="IPR050327">
    <property type="entry name" value="Proton-linked_MCT"/>
</dbReference>
<keyword evidence="4" id="KW-0472">Membrane</keyword>
<feature type="transmembrane region" description="Helical" evidence="4">
    <location>
        <begin position="281"/>
        <end position="301"/>
    </location>
</feature>
<feature type="transmembrane region" description="Helical" evidence="4">
    <location>
        <begin position="124"/>
        <end position="150"/>
    </location>
</feature>
<evidence type="ECO:0000256" key="4">
    <source>
        <dbReference type="SAM" id="Phobius"/>
    </source>
</evidence>
<accession>A0A9W6T5K2</accession>
<dbReference type="Proteomes" id="UP001165120">
    <property type="component" value="Unassembled WGS sequence"/>
</dbReference>
<feature type="transmembrane region" description="Helical" evidence="4">
    <location>
        <begin position="404"/>
        <end position="420"/>
    </location>
</feature>
<dbReference type="EMBL" id="BSXN01001547">
    <property type="protein sequence ID" value="GME73528.1"/>
    <property type="molecule type" value="Genomic_DNA"/>
</dbReference>
<sequence length="435" mass="48078">MPLPSRRFSKTKKTDEDDERTISLKLDVIPSEEALERATSSKFANVLDPNELEAVAKTTSYLPAQNSPFEVEPNDNAGNSSDEEAVRPKLSNIFSSGTIRTTRAFNFDEEDPITYPEGGKEANLVVLGAFLALLPSWGIANSTGVIQTYIAENQLSDVPTSTISWIFSIYLFLMLGSCVVSGTYFDRNGARLPLVLGSIMLVGGILGMGNSTKVYQFILSFSVLCGFGSGILMSPVIGAISHYFKKNRATANGIATNGGSVGGVIFPLMLRKLYTQVGFMWSMRILALLCGVCLALSFFLVKERKFENVAYKELNTRKETIRYYLLESFDFKSLRKDIIFVFVCIGCIFAELNIVISCTYFSFVCIKTGFTQDEAFLFVTVMNAVAIVGRTLISYIADKWTGRFNILLVALLLMAVFELFQRQVNLVEGTVLCTP</sequence>
<evidence type="ECO:0000313" key="6">
    <source>
        <dbReference type="EMBL" id="GME73528.1"/>
    </source>
</evidence>
<evidence type="ECO:0000256" key="3">
    <source>
        <dbReference type="SAM" id="MobiDB-lite"/>
    </source>
</evidence>
<keyword evidence="4" id="KW-0812">Transmembrane</keyword>
<feature type="transmembrane region" description="Helical" evidence="4">
    <location>
        <begin position="192"/>
        <end position="209"/>
    </location>
</feature>
<dbReference type="Gene3D" id="1.20.1250.20">
    <property type="entry name" value="MFS general substrate transporter like domains"/>
    <property type="match status" value="1"/>
</dbReference>
<gene>
    <name evidence="6" type="ORF">Cboi02_000407600</name>
</gene>
<dbReference type="AlphaFoldDB" id="A0A9W6T5K2"/>
<dbReference type="InterPro" id="IPR020846">
    <property type="entry name" value="MFS_dom"/>
</dbReference>
<dbReference type="PROSITE" id="PS50850">
    <property type="entry name" value="MFS"/>
    <property type="match status" value="1"/>
</dbReference>
<proteinExistence type="inferred from homology"/>
<feature type="domain" description="Major facilitator superfamily (MFS) profile" evidence="5">
    <location>
        <begin position="121"/>
        <end position="435"/>
    </location>
</feature>
<keyword evidence="4" id="KW-1133">Transmembrane helix</keyword>
<protein>
    <submittedName>
        <fullName evidence="6">Unnamed protein product</fullName>
    </submittedName>
</protein>
<feature type="transmembrane region" description="Helical" evidence="4">
    <location>
        <begin position="162"/>
        <end position="185"/>
    </location>
</feature>
<comment type="similarity">
    <text evidence="2">Belongs to the major facilitator superfamily. Monocarboxylate porter (TC 2.A.1.13) family.</text>
</comment>
<dbReference type="InterPro" id="IPR011701">
    <property type="entry name" value="MFS"/>
</dbReference>
<dbReference type="SUPFAM" id="SSF103473">
    <property type="entry name" value="MFS general substrate transporter"/>
    <property type="match status" value="1"/>
</dbReference>
<dbReference type="Pfam" id="PF07690">
    <property type="entry name" value="MFS_1"/>
    <property type="match status" value="1"/>
</dbReference>
<feature type="transmembrane region" description="Helical" evidence="4">
    <location>
        <begin position="375"/>
        <end position="397"/>
    </location>
</feature>
<feature type="transmembrane region" description="Helical" evidence="4">
    <location>
        <begin position="249"/>
        <end position="269"/>
    </location>
</feature>
<dbReference type="InterPro" id="IPR036259">
    <property type="entry name" value="MFS_trans_sf"/>
</dbReference>
<keyword evidence="7" id="KW-1185">Reference proteome</keyword>
<comment type="caution">
    <text evidence="6">The sequence shown here is derived from an EMBL/GenBank/DDBJ whole genome shotgun (WGS) entry which is preliminary data.</text>
</comment>
<feature type="transmembrane region" description="Helical" evidence="4">
    <location>
        <begin position="338"/>
        <end position="363"/>
    </location>
</feature>
<dbReference type="GO" id="GO:0022857">
    <property type="term" value="F:transmembrane transporter activity"/>
    <property type="evidence" value="ECO:0007669"/>
    <property type="project" value="InterPro"/>
</dbReference>
<dbReference type="GO" id="GO:0032218">
    <property type="term" value="P:riboflavin transport"/>
    <property type="evidence" value="ECO:0007669"/>
    <property type="project" value="TreeGrafter"/>
</dbReference>
<dbReference type="PANTHER" id="PTHR11360:SF177">
    <property type="entry name" value="RIBOFLAVIN TRANSPORTER MCH5"/>
    <property type="match status" value="1"/>
</dbReference>
<evidence type="ECO:0000256" key="1">
    <source>
        <dbReference type="ARBA" id="ARBA00004141"/>
    </source>
</evidence>
<name>A0A9W6T5K2_CANBO</name>
<comment type="subcellular location">
    <subcellularLocation>
        <location evidence="1">Membrane</location>
        <topology evidence="1">Multi-pass membrane protein</topology>
    </subcellularLocation>
</comment>
<evidence type="ECO:0000256" key="2">
    <source>
        <dbReference type="ARBA" id="ARBA00006727"/>
    </source>
</evidence>
<reference evidence="6" key="1">
    <citation type="submission" date="2023-04" db="EMBL/GenBank/DDBJ databases">
        <title>Candida boidinii NBRC 10035.</title>
        <authorList>
            <person name="Ichikawa N."/>
            <person name="Sato H."/>
            <person name="Tonouchi N."/>
        </authorList>
    </citation>
    <scope>NUCLEOTIDE SEQUENCE</scope>
    <source>
        <strain evidence="6">NBRC 10035</strain>
    </source>
</reference>
<evidence type="ECO:0000313" key="7">
    <source>
        <dbReference type="Proteomes" id="UP001165120"/>
    </source>
</evidence>
<organism evidence="6 7">
    <name type="scientific">Candida boidinii</name>
    <name type="common">Yeast</name>
    <dbReference type="NCBI Taxonomy" id="5477"/>
    <lineage>
        <taxon>Eukaryota</taxon>
        <taxon>Fungi</taxon>
        <taxon>Dikarya</taxon>
        <taxon>Ascomycota</taxon>
        <taxon>Saccharomycotina</taxon>
        <taxon>Pichiomycetes</taxon>
        <taxon>Pichiales</taxon>
        <taxon>Pichiaceae</taxon>
        <taxon>Ogataea</taxon>
        <taxon>Ogataea/Candida clade</taxon>
    </lineage>
</organism>
<dbReference type="PANTHER" id="PTHR11360">
    <property type="entry name" value="MONOCARBOXYLATE TRANSPORTER"/>
    <property type="match status" value="1"/>
</dbReference>
<feature type="region of interest" description="Disordered" evidence="3">
    <location>
        <begin position="65"/>
        <end position="85"/>
    </location>
</feature>